<protein>
    <submittedName>
        <fullName evidence="1">Uncharacterized protein</fullName>
    </submittedName>
</protein>
<dbReference type="AlphaFoldDB" id="A0A5C3N0N6"/>
<dbReference type="EMBL" id="ML213512">
    <property type="protein sequence ID" value="TFK50723.1"/>
    <property type="molecule type" value="Genomic_DNA"/>
</dbReference>
<organism evidence="1 2">
    <name type="scientific">Heliocybe sulcata</name>
    <dbReference type="NCBI Taxonomy" id="5364"/>
    <lineage>
        <taxon>Eukaryota</taxon>
        <taxon>Fungi</taxon>
        <taxon>Dikarya</taxon>
        <taxon>Basidiomycota</taxon>
        <taxon>Agaricomycotina</taxon>
        <taxon>Agaricomycetes</taxon>
        <taxon>Gloeophyllales</taxon>
        <taxon>Gloeophyllaceae</taxon>
        <taxon>Heliocybe</taxon>
    </lineage>
</organism>
<accession>A0A5C3N0N6</accession>
<dbReference type="Gene3D" id="3.40.198.10">
    <property type="entry name" value="Delta-endotoxin CytB-like"/>
    <property type="match status" value="1"/>
</dbReference>
<dbReference type="Proteomes" id="UP000305948">
    <property type="component" value="Unassembled WGS sequence"/>
</dbReference>
<dbReference type="InterPro" id="IPR035918">
    <property type="entry name" value="CytB_endotoxin-like_sf"/>
</dbReference>
<reference evidence="1 2" key="1">
    <citation type="journal article" date="2019" name="Nat. Ecol. Evol.">
        <title>Megaphylogeny resolves global patterns of mushroom evolution.</title>
        <authorList>
            <person name="Varga T."/>
            <person name="Krizsan K."/>
            <person name="Foldi C."/>
            <person name="Dima B."/>
            <person name="Sanchez-Garcia M."/>
            <person name="Sanchez-Ramirez S."/>
            <person name="Szollosi G.J."/>
            <person name="Szarkandi J.G."/>
            <person name="Papp V."/>
            <person name="Albert L."/>
            <person name="Andreopoulos W."/>
            <person name="Angelini C."/>
            <person name="Antonin V."/>
            <person name="Barry K.W."/>
            <person name="Bougher N.L."/>
            <person name="Buchanan P."/>
            <person name="Buyck B."/>
            <person name="Bense V."/>
            <person name="Catcheside P."/>
            <person name="Chovatia M."/>
            <person name="Cooper J."/>
            <person name="Damon W."/>
            <person name="Desjardin D."/>
            <person name="Finy P."/>
            <person name="Geml J."/>
            <person name="Haridas S."/>
            <person name="Hughes K."/>
            <person name="Justo A."/>
            <person name="Karasinski D."/>
            <person name="Kautmanova I."/>
            <person name="Kiss B."/>
            <person name="Kocsube S."/>
            <person name="Kotiranta H."/>
            <person name="LaButti K.M."/>
            <person name="Lechner B.E."/>
            <person name="Liimatainen K."/>
            <person name="Lipzen A."/>
            <person name="Lukacs Z."/>
            <person name="Mihaltcheva S."/>
            <person name="Morgado L.N."/>
            <person name="Niskanen T."/>
            <person name="Noordeloos M.E."/>
            <person name="Ohm R.A."/>
            <person name="Ortiz-Santana B."/>
            <person name="Ovrebo C."/>
            <person name="Racz N."/>
            <person name="Riley R."/>
            <person name="Savchenko A."/>
            <person name="Shiryaev A."/>
            <person name="Soop K."/>
            <person name="Spirin V."/>
            <person name="Szebenyi C."/>
            <person name="Tomsovsky M."/>
            <person name="Tulloss R.E."/>
            <person name="Uehling J."/>
            <person name="Grigoriev I.V."/>
            <person name="Vagvolgyi C."/>
            <person name="Papp T."/>
            <person name="Martin F.M."/>
            <person name="Miettinen O."/>
            <person name="Hibbett D.S."/>
            <person name="Nagy L.G."/>
        </authorList>
    </citation>
    <scope>NUCLEOTIDE SEQUENCE [LARGE SCALE GENOMIC DNA]</scope>
    <source>
        <strain evidence="1 2">OMC1185</strain>
    </source>
</reference>
<keyword evidence="2" id="KW-1185">Reference proteome</keyword>
<proteinExistence type="predicted"/>
<name>A0A5C3N0N6_9AGAM</name>
<gene>
    <name evidence="1" type="ORF">OE88DRAFT_1659757</name>
</gene>
<evidence type="ECO:0000313" key="2">
    <source>
        <dbReference type="Proteomes" id="UP000305948"/>
    </source>
</evidence>
<sequence>MVQMFPTIPSVPDLSRAFGKAGEQPPTHFDSLDKLPEDLAPTAMQVNAFTGHYVHLDPKYFDWDAFAPAVTQYHGGDLVGVSIDTKGASGVKHCKIKDSDLDVVEVERDDNATDAPDFIMGPMGPMPTGRTGPKEISLDSVLGWVVDTLTDTLQIKVPKSEISTTLTNVFTNLEWSHSSGWISSTSSGSNTAWEYRTVYKYAGDEHSDKFQSMVTSIVLSADVSKTSNFVAAATKSHFNSRIKVAKLEVTKGFKSPM</sequence>
<dbReference type="OrthoDB" id="10373479at2759"/>
<dbReference type="SUPFAM" id="SSF55676">
    <property type="entry name" value="CytB endotoxin-like"/>
    <property type="match status" value="1"/>
</dbReference>
<evidence type="ECO:0000313" key="1">
    <source>
        <dbReference type="EMBL" id="TFK50723.1"/>
    </source>
</evidence>